<organism evidence="2 3">
    <name type="scientific">Diplocarpon coronariae</name>
    <dbReference type="NCBI Taxonomy" id="2795749"/>
    <lineage>
        <taxon>Eukaryota</taxon>
        <taxon>Fungi</taxon>
        <taxon>Dikarya</taxon>
        <taxon>Ascomycota</taxon>
        <taxon>Pezizomycotina</taxon>
        <taxon>Leotiomycetes</taxon>
        <taxon>Helotiales</taxon>
        <taxon>Drepanopezizaceae</taxon>
        <taxon>Diplocarpon</taxon>
    </lineage>
</organism>
<accession>A0A218ZGH7</accession>
<dbReference type="InParanoid" id="A0A218ZGH7"/>
<feature type="region of interest" description="Disordered" evidence="1">
    <location>
        <begin position="40"/>
        <end position="100"/>
    </location>
</feature>
<gene>
    <name evidence="2" type="ORF">B2J93_2504</name>
</gene>
<sequence length="203" mass="21515">MTLEAPEPISSGNASFCRLPSSHCLPALLRVWGEISRHTTATSSPLPGCLDPRLLPLPFPSSDSDSDSDCDTDSDSDSDSDPNPDPHPDPDSEQRSLPFGGDRTRAPLFLYGTLAPPHALQLPQLSFSTPARSPTRVDSNLAKLQVIATESEAIPSPVASSRLLIPAENSTRRGTGLDVFATQRAAPRCTALLCSALLCSARA</sequence>
<evidence type="ECO:0000313" key="2">
    <source>
        <dbReference type="EMBL" id="OWP06266.1"/>
    </source>
</evidence>
<proteinExistence type="predicted"/>
<comment type="caution">
    <text evidence="2">The sequence shown here is derived from an EMBL/GenBank/DDBJ whole genome shotgun (WGS) entry which is preliminary data.</text>
</comment>
<dbReference type="Proteomes" id="UP000242519">
    <property type="component" value="Unassembled WGS sequence"/>
</dbReference>
<reference evidence="2 3" key="1">
    <citation type="submission" date="2017-04" db="EMBL/GenBank/DDBJ databases">
        <title>Draft genome sequence of Marssonina coronaria NL1: causal agent of apple blotch.</title>
        <authorList>
            <person name="Cheng Q."/>
        </authorList>
    </citation>
    <scope>NUCLEOTIDE SEQUENCE [LARGE SCALE GENOMIC DNA]</scope>
    <source>
        <strain evidence="2 3">NL1</strain>
    </source>
</reference>
<evidence type="ECO:0000313" key="3">
    <source>
        <dbReference type="Proteomes" id="UP000242519"/>
    </source>
</evidence>
<feature type="compositionally biased region" description="Low complexity" evidence="1">
    <location>
        <begin position="50"/>
        <end position="63"/>
    </location>
</feature>
<protein>
    <submittedName>
        <fullName evidence="2">Uncharacterized protein</fullName>
    </submittedName>
</protein>
<dbReference type="AlphaFoldDB" id="A0A218ZGH7"/>
<evidence type="ECO:0000256" key="1">
    <source>
        <dbReference type="SAM" id="MobiDB-lite"/>
    </source>
</evidence>
<feature type="compositionally biased region" description="Acidic residues" evidence="1">
    <location>
        <begin position="64"/>
        <end position="82"/>
    </location>
</feature>
<dbReference type="EMBL" id="MZNU01000051">
    <property type="protein sequence ID" value="OWP06266.1"/>
    <property type="molecule type" value="Genomic_DNA"/>
</dbReference>
<name>A0A218ZGH7_9HELO</name>
<feature type="compositionally biased region" description="Basic and acidic residues" evidence="1">
    <location>
        <begin position="84"/>
        <end position="94"/>
    </location>
</feature>
<keyword evidence="3" id="KW-1185">Reference proteome</keyword>